<proteinExistence type="predicted"/>
<evidence type="ECO:0008006" key="2">
    <source>
        <dbReference type="Google" id="ProtNLM"/>
    </source>
</evidence>
<organism evidence="1">
    <name type="scientific">Flavobacterium sp. WC2409</name>
    <dbReference type="NCBI Taxonomy" id="3234139"/>
    <lineage>
        <taxon>Bacteria</taxon>
        <taxon>Pseudomonadati</taxon>
        <taxon>Bacteroidota</taxon>
        <taxon>Flavobacteriia</taxon>
        <taxon>Flavobacteriales</taxon>
        <taxon>Flavobacteriaceae</taxon>
        <taxon>Flavobacterium</taxon>
    </lineage>
</organism>
<gene>
    <name evidence="1" type="ORF">AB3G34_13850</name>
</gene>
<dbReference type="SUPFAM" id="SSF46785">
    <property type="entry name" value="Winged helix' DNA-binding domain"/>
    <property type="match status" value="1"/>
</dbReference>
<dbReference type="EMBL" id="CP165625">
    <property type="protein sequence ID" value="XDU94963.1"/>
    <property type="molecule type" value="Genomic_DNA"/>
</dbReference>
<protein>
    <recommendedName>
        <fullName evidence="2">MarR family transcriptional regulator</fullName>
    </recommendedName>
</protein>
<name>A0AB39W2Y9_9FLAO</name>
<accession>A0AB39W2Y9</accession>
<evidence type="ECO:0000313" key="1">
    <source>
        <dbReference type="EMBL" id="XDU94963.1"/>
    </source>
</evidence>
<dbReference type="AlphaFoldDB" id="A0AB39W2Y9"/>
<sequence length="120" mass="14583">MMDLYSEDIELLKELYANEKIELFFFHKKYKLSPAQLARTLKKFKDAGLIHLDEDNVTLNDNGRKWIIGNRRELFLKEKSKYWKRIPEKMKQKSLKINQFYIPERKNIDKEIFKNIEDGK</sequence>
<dbReference type="RefSeq" id="WP_369752781.1">
    <property type="nucleotide sequence ID" value="NZ_CP165625.1"/>
</dbReference>
<dbReference type="InterPro" id="IPR036390">
    <property type="entry name" value="WH_DNA-bd_sf"/>
</dbReference>
<reference evidence="1" key="1">
    <citation type="submission" date="2024-07" db="EMBL/GenBank/DDBJ databases">
        <authorList>
            <person name="Biller S.J."/>
        </authorList>
    </citation>
    <scope>NUCLEOTIDE SEQUENCE</scope>
    <source>
        <strain evidence="1">WC2409</strain>
    </source>
</reference>